<sequence length="50" mass="5667">MTPRTTNHEIWNRSTLATKFSMVSEFLTAAAPNDVARFDDTSSAYTLERD</sequence>
<accession>A0A0U0ZU57</accession>
<dbReference type="Proteomes" id="UP000045782">
    <property type="component" value="Unassembled WGS sequence"/>
</dbReference>
<proteinExistence type="predicted"/>
<organism evidence="1 2">
    <name type="scientific">Mycobacteroides abscessus</name>
    <dbReference type="NCBI Taxonomy" id="36809"/>
    <lineage>
        <taxon>Bacteria</taxon>
        <taxon>Bacillati</taxon>
        <taxon>Actinomycetota</taxon>
        <taxon>Actinomycetes</taxon>
        <taxon>Mycobacteriales</taxon>
        <taxon>Mycobacteriaceae</taxon>
        <taxon>Mycobacteroides</taxon>
    </lineage>
</organism>
<protein>
    <submittedName>
        <fullName evidence="1">Uncharacterized protein</fullName>
    </submittedName>
</protein>
<reference evidence="1 2" key="1">
    <citation type="submission" date="2015-03" db="EMBL/GenBank/DDBJ databases">
        <authorList>
            <person name="Murphy D."/>
        </authorList>
    </citation>
    <scope>NUCLEOTIDE SEQUENCE [LARGE SCALE GENOMIC DNA]</scope>
    <source>
        <strain evidence="1 2">PAP088</strain>
    </source>
</reference>
<evidence type="ECO:0000313" key="1">
    <source>
        <dbReference type="EMBL" id="CPV69800.1"/>
    </source>
</evidence>
<dbReference type="RefSeq" id="WP_157933391.1">
    <property type="nucleotide sequence ID" value="NZ_CSTW01000019.1"/>
</dbReference>
<dbReference type="EMBL" id="CSWP01000012">
    <property type="protein sequence ID" value="CPV69800.1"/>
    <property type="molecule type" value="Genomic_DNA"/>
</dbReference>
<dbReference type="AlphaFoldDB" id="A0A0U0ZU57"/>
<evidence type="ECO:0000313" key="2">
    <source>
        <dbReference type="Proteomes" id="UP000045782"/>
    </source>
</evidence>
<gene>
    <name evidence="1" type="ORF">ERS075579_04646</name>
</gene>
<name>A0A0U0ZU57_9MYCO</name>